<organism evidence="1 2">
    <name type="scientific">Hypoxylon rubiginosum</name>
    <dbReference type="NCBI Taxonomy" id="110542"/>
    <lineage>
        <taxon>Eukaryota</taxon>
        <taxon>Fungi</taxon>
        <taxon>Dikarya</taxon>
        <taxon>Ascomycota</taxon>
        <taxon>Pezizomycotina</taxon>
        <taxon>Sordariomycetes</taxon>
        <taxon>Xylariomycetidae</taxon>
        <taxon>Xylariales</taxon>
        <taxon>Hypoxylaceae</taxon>
        <taxon>Hypoxylon</taxon>
    </lineage>
</organism>
<reference evidence="1 2" key="1">
    <citation type="journal article" date="2022" name="New Phytol.">
        <title>Ecological generalism drives hyperdiversity of secondary metabolite gene clusters in xylarialean endophytes.</title>
        <authorList>
            <person name="Franco M.E.E."/>
            <person name="Wisecaver J.H."/>
            <person name="Arnold A.E."/>
            <person name="Ju Y.M."/>
            <person name="Slot J.C."/>
            <person name="Ahrendt S."/>
            <person name="Moore L.P."/>
            <person name="Eastman K.E."/>
            <person name="Scott K."/>
            <person name="Konkel Z."/>
            <person name="Mondo S.J."/>
            <person name="Kuo A."/>
            <person name="Hayes R.D."/>
            <person name="Haridas S."/>
            <person name="Andreopoulos B."/>
            <person name="Riley R."/>
            <person name="LaButti K."/>
            <person name="Pangilinan J."/>
            <person name="Lipzen A."/>
            <person name="Amirebrahimi M."/>
            <person name="Yan J."/>
            <person name="Adam C."/>
            <person name="Keymanesh K."/>
            <person name="Ng V."/>
            <person name="Louie K."/>
            <person name="Northen T."/>
            <person name="Drula E."/>
            <person name="Henrissat B."/>
            <person name="Hsieh H.M."/>
            <person name="Youens-Clark K."/>
            <person name="Lutzoni F."/>
            <person name="Miadlikowska J."/>
            <person name="Eastwood D.C."/>
            <person name="Hamelin R.C."/>
            <person name="Grigoriev I.V."/>
            <person name="U'Ren J.M."/>
        </authorList>
    </citation>
    <scope>NUCLEOTIDE SEQUENCE [LARGE SCALE GENOMIC DNA]</scope>
    <source>
        <strain evidence="1 2">ER1909</strain>
    </source>
</reference>
<name>A0ACC0D9K3_9PEZI</name>
<comment type="caution">
    <text evidence="1">The sequence shown here is derived from an EMBL/GenBank/DDBJ whole genome shotgun (WGS) entry which is preliminary data.</text>
</comment>
<dbReference type="EMBL" id="MU394296">
    <property type="protein sequence ID" value="KAI6089394.1"/>
    <property type="molecule type" value="Genomic_DNA"/>
</dbReference>
<proteinExistence type="predicted"/>
<sequence>MASRIPPLLDPYLSPPPETSLVFLSGILGSTTNWLVFRYLYSLLSGPSKPTSQEDALDSPSVDGTNVVLVSFLRDYAFWKDGAGKLGIDLDVLTRKGKFVFVDGLNGLFQASQSHAPIRTPGGRVLSSPTLQHLRKGLEDAIAQVQHSASGQRTVLIVDQPDLLLAASGESISSQGLRETLLEIREKVHSSIVTLSVDEPLISSQTTSLEKDHAALAVSLAHDAYFVISLRMLDTGTARDVSGVLRITRGGGIGVISDSMDVVEERELLYFIAGDGGVRVFERGQ</sequence>
<evidence type="ECO:0000313" key="1">
    <source>
        <dbReference type="EMBL" id="KAI6089394.1"/>
    </source>
</evidence>
<gene>
    <name evidence="1" type="ORF">F4821DRAFT_257186</name>
</gene>
<protein>
    <submittedName>
        <fullName evidence="1">Uncharacterized protein</fullName>
    </submittedName>
</protein>
<accession>A0ACC0D9K3</accession>
<dbReference type="Proteomes" id="UP001497680">
    <property type="component" value="Unassembled WGS sequence"/>
</dbReference>
<evidence type="ECO:0000313" key="2">
    <source>
        <dbReference type="Proteomes" id="UP001497680"/>
    </source>
</evidence>
<keyword evidence="2" id="KW-1185">Reference proteome</keyword>